<gene>
    <name evidence="4" type="ORF">H8S62_14310</name>
</gene>
<keyword evidence="1" id="KW-0233">DNA recombination</keyword>
<dbReference type="PANTHER" id="PTHR10948">
    <property type="entry name" value="TRANSPOSASE"/>
    <property type="match status" value="1"/>
</dbReference>
<sequence>MEREKKYKRITWTYRLKIEALYNAGHSYRFISHELGFSPSAIHYEVKHGLYEHMGAETAKRPVRYSAQLGQDYADNQATVKGVPIKLGHRYDYAAEVANAILSGMSPDVVVGRMRREGKWTVSTATLYRYIDQGYIPGVTNKNLQEKPKRKRKKDHVQPAARPPRGKSIEDRPREIQNRDTFGHWELDSVIGKSAGRSESILTFIERLTRYTVCVRVRSKEAASTVKALDSALSKFPRGTFKSLTVDNGCEFSDCYGMEHDRHGNKRLDVYYCHPYTSCERGSGENVNRLYRRYFPKGKSLRRATQRDCTRAAAAINAMPRRILNYATAAELFALHLATLQNSVCPPQK</sequence>
<dbReference type="InterPro" id="IPR053392">
    <property type="entry name" value="Transposase_IS30-like"/>
</dbReference>
<proteinExistence type="predicted"/>
<dbReference type="InterPro" id="IPR051917">
    <property type="entry name" value="Transposase-Integrase"/>
</dbReference>
<dbReference type="SUPFAM" id="SSF53098">
    <property type="entry name" value="Ribonuclease H-like"/>
    <property type="match status" value="1"/>
</dbReference>
<dbReference type="GO" id="GO:0005829">
    <property type="term" value="C:cytosol"/>
    <property type="evidence" value="ECO:0007669"/>
    <property type="project" value="TreeGrafter"/>
</dbReference>
<dbReference type="Pfam" id="PF13936">
    <property type="entry name" value="HTH_38"/>
    <property type="match status" value="1"/>
</dbReference>
<evidence type="ECO:0000259" key="3">
    <source>
        <dbReference type="PROSITE" id="PS50994"/>
    </source>
</evidence>
<evidence type="ECO:0000313" key="5">
    <source>
        <dbReference type="Proteomes" id="UP000607645"/>
    </source>
</evidence>
<keyword evidence="5" id="KW-1185">Reference proteome</keyword>
<organism evidence="4 5">
    <name type="scientific">Lawsonibacter faecis</name>
    <dbReference type="NCBI Taxonomy" id="2763052"/>
    <lineage>
        <taxon>Bacteria</taxon>
        <taxon>Bacillati</taxon>
        <taxon>Bacillota</taxon>
        <taxon>Clostridia</taxon>
        <taxon>Eubacteriales</taxon>
        <taxon>Oscillospiraceae</taxon>
        <taxon>Lawsonibacter</taxon>
    </lineage>
</organism>
<evidence type="ECO:0000256" key="2">
    <source>
        <dbReference type="SAM" id="MobiDB-lite"/>
    </source>
</evidence>
<dbReference type="InterPro" id="IPR001584">
    <property type="entry name" value="Integrase_cat-core"/>
</dbReference>
<dbReference type="GO" id="GO:0015074">
    <property type="term" value="P:DNA integration"/>
    <property type="evidence" value="ECO:0007669"/>
    <property type="project" value="InterPro"/>
</dbReference>
<dbReference type="InterPro" id="IPR036397">
    <property type="entry name" value="RNaseH_sf"/>
</dbReference>
<evidence type="ECO:0000313" key="4">
    <source>
        <dbReference type="EMBL" id="MBC5738182.1"/>
    </source>
</evidence>
<dbReference type="Proteomes" id="UP000607645">
    <property type="component" value="Unassembled WGS sequence"/>
</dbReference>
<feature type="domain" description="Integrase catalytic" evidence="3">
    <location>
        <begin position="169"/>
        <end position="337"/>
    </location>
</feature>
<comment type="caution">
    <text evidence="4">The sequence shown here is derived from an EMBL/GenBank/DDBJ whole genome shotgun (WGS) entry which is preliminary data.</text>
</comment>
<dbReference type="PROSITE" id="PS50994">
    <property type="entry name" value="INTEGRASE"/>
    <property type="match status" value="1"/>
</dbReference>
<dbReference type="GO" id="GO:0006310">
    <property type="term" value="P:DNA recombination"/>
    <property type="evidence" value="ECO:0007669"/>
    <property type="project" value="UniProtKB-KW"/>
</dbReference>
<protein>
    <submittedName>
        <fullName evidence="4">IS30 family transposase</fullName>
    </submittedName>
</protein>
<dbReference type="GO" id="GO:0004803">
    <property type="term" value="F:transposase activity"/>
    <property type="evidence" value="ECO:0007669"/>
    <property type="project" value="TreeGrafter"/>
</dbReference>
<evidence type="ECO:0000256" key="1">
    <source>
        <dbReference type="ARBA" id="ARBA00023172"/>
    </source>
</evidence>
<accession>A0A8J6M8N0</accession>
<dbReference type="NCBIfam" id="NF033563">
    <property type="entry name" value="transpos_IS30"/>
    <property type="match status" value="1"/>
</dbReference>
<dbReference type="GO" id="GO:0003676">
    <property type="term" value="F:nucleic acid binding"/>
    <property type="evidence" value="ECO:0007669"/>
    <property type="project" value="InterPro"/>
</dbReference>
<feature type="region of interest" description="Disordered" evidence="2">
    <location>
        <begin position="139"/>
        <end position="175"/>
    </location>
</feature>
<dbReference type="InterPro" id="IPR025246">
    <property type="entry name" value="IS30-like_HTH"/>
</dbReference>
<dbReference type="InterPro" id="IPR012337">
    <property type="entry name" value="RNaseH-like_sf"/>
</dbReference>
<dbReference type="PANTHER" id="PTHR10948:SF23">
    <property type="entry name" value="TRANSPOSASE INSI FOR INSERTION SEQUENCE ELEMENT IS30A-RELATED"/>
    <property type="match status" value="1"/>
</dbReference>
<dbReference type="GO" id="GO:0032196">
    <property type="term" value="P:transposition"/>
    <property type="evidence" value="ECO:0007669"/>
    <property type="project" value="TreeGrafter"/>
</dbReference>
<dbReference type="EMBL" id="JACOPQ010000013">
    <property type="protein sequence ID" value="MBC5738182.1"/>
    <property type="molecule type" value="Genomic_DNA"/>
</dbReference>
<dbReference type="AlphaFoldDB" id="A0A8J6M8N0"/>
<dbReference type="Gene3D" id="3.30.420.10">
    <property type="entry name" value="Ribonuclease H-like superfamily/Ribonuclease H"/>
    <property type="match status" value="1"/>
</dbReference>
<dbReference type="RefSeq" id="WP_186919963.1">
    <property type="nucleotide sequence ID" value="NZ_JACOPQ010000013.1"/>
</dbReference>
<name>A0A8J6M8N0_9FIRM</name>
<reference evidence="4" key="1">
    <citation type="submission" date="2020-08" db="EMBL/GenBank/DDBJ databases">
        <title>Genome public.</title>
        <authorList>
            <person name="Liu C."/>
            <person name="Sun Q."/>
        </authorList>
    </citation>
    <scope>NUCLEOTIDE SEQUENCE</scope>
    <source>
        <strain evidence="4">NSJ-52</strain>
    </source>
</reference>